<dbReference type="Pfam" id="PF05721">
    <property type="entry name" value="PhyH"/>
    <property type="match status" value="1"/>
</dbReference>
<dbReference type="Proteomes" id="UP000664417">
    <property type="component" value="Unassembled WGS sequence"/>
</dbReference>
<evidence type="ECO:0000256" key="1">
    <source>
        <dbReference type="ARBA" id="ARBA00001954"/>
    </source>
</evidence>
<keyword evidence="3" id="KW-1185">Reference proteome</keyword>
<dbReference type="PANTHER" id="PTHR20883">
    <property type="entry name" value="PHYTANOYL-COA DIOXYGENASE DOMAIN CONTAINING 1"/>
    <property type="match status" value="1"/>
</dbReference>
<keyword evidence="2" id="KW-0560">Oxidoreductase</keyword>
<dbReference type="RefSeq" id="WP_207860373.1">
    <property type="nucleotide sequence ID" value="NZ_JAFREP010000017.1"/>
</dbReference>
<dbReference type="GO" id="GO:0005506">
    <property type="term" value="F:iron ion binding"/>
    <property type="evidence" value="ECO:0007669"/>
    <property type="project" value="UniProtKB-ARBA"/>
</dbReference>
<protein>
    <submittedName>
        <fullName evidence="2">Phytanoyl-CoA dioxygenase family protein</fullName>
    </submittedName>
</protein>
<dbReference type="AlphaFoldDB" id="A0A8J7QB50"/>
<dbReference type="Gene3D" id="2.60.120.620">
    <property type="entry name" value="q2cbj1_9rhob like domain"/>
    <property type="match status" value="1"/>
</dbReference>
<sequence length="280" mass="31656">MAADISSLGEAACRRFEELGYVHCPNSVPAEDLNAFETTLRGLIRHAATCLPEAERRAFDACRFDDERLLHEGLIRLYQLSPRLEQYVVDAALNSFAFYRVVGNPRIAALAASAIGCPVEELGVVAPFFRVDLPGKYEALARKISLPFHQESSYYRYNVSPDTGIVVWIPLFDCGPEEGALHVCVGSHREGALPHEGVYLIPEEQRHFRTRAPDDIVARFKEVRLSVKRGGLGIQHFHLLHRSGLNTRDNRVRYTILIRFSHLGGVDYRPISWRSEDEKE</sequence>
<name>A0A8J7QB50_9BACT</name>
<comment type="cofactor">
    <cofactor evidence="1">
        <name>Fe(2+)</name>
        <dbReference type="ChEBI" id="CHEBI:29033"/>
    </cofactor>
</comment>
<gene>
    <name evidence="2" type="ORF">J3U88_18230</name>
</gene>
<reference evidence="2" key="1">
    <citation type="submission" date="2021-03" db="EMBL/GenBank/DDBJ databases">
        <authorList>
            <person name="Wang G."/>
        </authorList>
    </citation>
    <scope>NUCLEOTIDE SEQUENCE</scope>
    <source>
        <strain evidence="2">KCTC 12899</strain>
    </source>
</reference>
<dbReference type="PANTHER" id="PTHR20883:SF48">
    <property type="entry name" value="ECTOINE DIOXYGENASE"/>
    <property type="match status" value="1"/>
</dbReference>
<keyword evidence="2" id="KW-0223">Dioxygenase</keyword>
<evidence type="ECO:0000313" key="3">
    <source>
        <dbReference type="Proteomes" id="UP000664417"/>
    </source>
</evidence>
<dbReference type="GO" id="GO:0016706">
    <property type="term" value="F:2-oxoglutarate-dependent dioxygenase activity"/>
    <property type="evidence" value="ECO:0007669"/>
    <property type="project" value="UniProtKB-ARBA"/>
</dbReference>
<comment type="caution">
    <text evidence="2">The sequence shown here is derived from an EMBL/GenBank/DDBJ whole genome shotgun (WGS) entry which is preliminary data.</text>
</comment>
<dbReference type="EMBL" id="JAFREP010000017">
    <property type="protein sequence ID" value="MBO1320419.1"/>
    <property type="molecule type" value="Genomic_DNA"/>
</dbReference>
<dbReference type="InterPro" id="IPR008775">
    <property type="entry name" value="Phytyl_CoA_dOase-like"/>
</dbReference>
<organism evidence="2 3">
    <name type="scientific">Acanthopleuribacter pedis</name>
    <dbReference type="NCBI Taxonomy" id="442870"/>
    <lineage>
        <taxon>Bacteria</taxon>
        <taxon>Pseudomonadati</taxon>
        <taxon>Acidobacteriota</taxon>
        <taxon>Holophagae</taxon>
        <taxon>Acanthopleuribacterales</taxon>
        <taxon>Acanthopleuribacteraceae</taxon>
        <taxon>Acanthopleuribacter</taxon>
    </lineage>
</organism>
<proteinExistence type="predicted"/>
<dbReference type="SUPFAM" id="SSF51197">
    <property type="entry name" value="Clavaminate synthase-like"/>
    <property type="match status" value="1"/>
</dbReference>
<accession>A0A8J7QB50</accession>
<evidence type="ECO:0000313" key="2">
    <source>
        <dbReference type="EMBL" id="MBO1320419.1"/>
    </source>
</evidence>